<proteinExistence type="predicted"/>
<reference evidence="1" key="1">
    <citation type="submission" date="2016-04" db="EMBL/GenBank/DDBJ databases">
        <authorList>
            <person name="Evans L.H."/>
            <person name="Alamgir A."/>
            <person name="Owens N."/>
            <person name="Weber N.D."/>
            <person name="Virtaneva K."/>
            <person name="Barbian K."/>
            <person name="Babar A."/>
            <person name="Rosenke K."/>
        </authorList>
    </citation>
    <scope>NUCLEOTIDE SEQUENCE</scope>
    <source>
        <strain evidence="1">86-1</strain>
    </source>
</reference>
<organism evidence="1">
    <name type="scientific">uncultured Dysgonomonas sp</name>
    <dbReference type="NCBI Taxonomy" id="206096"/>
    <lineage>
        <taxon>Bacteria</taxon>
        <taxon>Pseudomonadati</taxon>
        <taxon>Bacteroidota</taxon>
        <taxon>Bacteroidia</taxon>
        <taxon>Bacteroidales</taxon>
        <taxon>Dysgonomonadaceae</taxon>
        <taxon>Dysgonomonas</taxon>
        <taxon>environmental samples</taxon>
    </lineage>
</organism>
<gene>
    <name evidence="1" type="ORF">KL86DYS1_10028</name>
</gene>
<sequence>MNKKSNYKQLIRNLRERKDDRVEKIIYIGNNPHLKKKGNSTKN</sequence>
<dbReference type="EMBL" id="FLUM01000001">
    <property type="protein sequence ID" value="SBV90380.1"/>
    <property type="molecule type" value="Genomic_DNA"/>
</dbReference>
<protein>
    <submittedName>
        <fullName evidence="1">Uncharacterized protein</fullName>
    </submittedName>
</protein>
<evidence type="ECO:0000313" key="1">
    <source>
        <dbReference type="EMBL" id="SBV90380.1"/>
    </source>
</evidence>
<name>A0A212IT36_9BACT</name>
<dbReference type="AlphaFoldDB" id="A0A212IT36"/>
<accession>A0A212IT36</accession>